<comment type="caution">
    <text evidence="1">The sequence shown here is derived from an EMBL/GenBank/DDBJ whole genome shotgun (WGS) entry which is preliminary data.</text>
</comment>
<reference evidence="1 2" key="1">
    <citation type="submission" date="2018-08" db="EMBL/GenBank/DDBJ databases">
        <title>Genomic investigation of the strawberry pathogen Phytophthora fragariae indicates pathogenicity is determined by transcriptional variation in three key races.</title>
        <authorList>
            <person name="Adams T.M."/>
            <person name="Armitage A.D."/>
            <person name="Sobczyk M.K."/>
            <person name="Bates H.J."/>
            <person name="Dunwell J.M."/>
            <person name="Nellist C.F."/>
            <person name="Harrison R.J."/>
        </authorList>
    </citation>
    <scope>NUCLEOTIDE SEQUENCE [LARGE SCALE GENOMIC DNA]</scope>
    <source>
        <strain evidence="1 2">SCRP333</strain>
    </source>
</reference>
<keyword evidence="2" id="KW-1185">Reference proteome</keyword>
<proteinExistence type="predicted"/>
<organism evidence="1 2">
    <name type="scientific">Phytophthora rubi</name>
    <dbReference type="NCBI Taxonomy" id="129364"/>
    <lineage>
        <taxon>Eukaryota</taxon>
        <taxon>Sar</taxon>
        <taxon>Stramenopiles</taxon>
        <taxon>Oomycota</taxon>
        <taxon>Peronosporomycetes</taxon>
        <taxon>Peronosporales</taxon>
        <taxon>Peronosporaceae</taxon>
        <taxon>Phytophthora</taxon>
    </lineage>
</organism>
<dbReference type="EMBL" id="QXFT01000584">
    <property type="protein sequence ID" value="KAE9340234.1"/>
    <property type="molecule type" value="Genomic_DNA"/>
</dbReference>
<evidence type="ECO:0000313" key="2">
    <source>
        <dbReference type="Proteomes" id="UP000434957"/>
    </source>
</evidence>
<dbReference type="AlphaFoldDB" id="A0A6A4FAK4"/>
<name>A0A6A4FAK4_9STRA</name>
<sequence>MDPPSVYSAAFAMHTDYAEHEDSSYVSSSNVKSYHGLYAGNDTTCPCVDDVGWRNIERVDYNG</sequence>
<evidence type="ECO:0000313" key="1">
    <source>
        <dbReference type="EMBL" id="KAE9340234.1"/>
    </source>
</evidence>
<gene>
    <name evidence="1" type="ORF">PR003_g10604</name>
</gene>
<protein>
    <submittedName>
        <fullName evidence="1">Uncharacterized protein</fullName>
    </submittedName>
</protein>
<accession>A0A6A4FAK4</accession>
<dbReference type="Proteomes" id="UP000434957">
    <property type="component" value="Unassembled WGS sequence"/>
</dbReference>